<dbReference type="RefSeq" id="WP_202749526.1">
    <property type="nucleotide sequence ID" value="NZ_JAESWC010000008.1"/>
</dbReference>
<dbReference type="EMBL" id="JAESWC010000008">
    <property type="protein sequence ID" value="MBL4936771.1"/>
    <property type="molecule type" value="Genomic_DNA"/>
</dbReference>
<evidence type="ECO:0000313" key="3">
    <source>
        <dbReference type="Proteomes" id="UP000632377"/>
    </source>
</evidence>
<dbReference type="Gene3D" id="2.40.420.20">
    <property type="match status" value="1"/>
</dbReference>
<name>A0ABS1TDS5_9CLOT</name>
<evidence type="ECO:0000259" key="1">
    <source>
        <dbReference type="Pfam" id="PF25967"/>
    </source>
</evidence>
<gene>
    <name evidence="2" type="ORF">JK636_13485</name>
</gene>
<dbReference type="PANTHER" id="PTHR30469:SF33">
    <property type="entry name" value="SLR1207 PROTEIN"/>
    <property type="match status" value="1"/>
</dbReference>
<dbReference type="PANTHER" id="PTHR30469">
    <property type="entry name" value="MULTIDRUG RESISTANCE PROTEIN MDTA"/>
    <property type="match status" value="1"/>
</dbReference>
<dbReference type="InterPro" id="IPR058627">
    <property type="entry name" value="MdtA-like_C"/>
</dbReference>
<keyword evidence="3" id="KW-1185">Reference proteome</keyword>
<accession>A0ABS1TDS5</accession>
<sequence length="330" mass="36067">MNLKKNYKKLIAILITGSVALTGCGVLPKEEQTLAPPLVKPQKQEYELYDVVKKDITKAVKGNGTVVSSNENNLFTKENGKRLKSIKVKFGQMVNKGDVLLEFDTNDLESNIKLQELSLKKAQINNDRASAGTDEYAKQLAAIDVQVEKTKLDTMKSQLQSSKLTASIGGKVDFIETLKEGDIVEPYKTLVTISDPNKLQVNYKPSDTSGIAKLQTGLKVNLSLNGKSYEGVVAQLPSSGKYKDSAVLDFKDAVKDVNLGDSMELNITLETKKNTIVIPKQGLKNFMGNNTVEVLDGNKKVSIDVEKGIESTTEVEIISGLKEGQKVILN</sequence>
<feature type="domain" description="Multidrug resistance protein MdtA-like C-terminal permuted SH3" evidence="1">
    <location>
        <begin position="274"/>
        <end position="329"/>
    </location>
</feature>
<dbReference type="Pfam" id="PF25967">
    <property type="entry name" value="RND-MFP_C"/>
    <property type="match status" value="1"/>
</dbReference>
<dbReference type="Gene3D" id="1.10.287.470">
    <property type="entry name" value="Helix hairpin bin"/>
    <property type="match status" value="1"/>
</dbReference>
<dbReference type="PROSITE" id="PS51257">
    <property type="entry name" value="PROKAR_LIPOPROTEIN"/>
    <property type="match status" value="1"/>
</dbReference>
<dbReference type="Proteomes" id="UP000632377">
    <property type="component" value="Unassembled WGS sequence"/>
</dbReference>
<proteinExistence type="predicted"/>
<protein>
    <submittedName>
        <fullName evidence="2">Efflux RND transporter periplasmic adaptor subunit</fullName>
    </submittedName>
</protein>
<comment type="caution">
    <text evidence="2">The sequence shown here is derived from an EMBL/GenBank/DDBJ whole genome shotgun (WGS) entry which is preliminary data.</text>
</comment>
<dbReference type="SUPFAM" id="SSF111369">
    <property type="entry name" value="HlyD-like secretion proteins"/>
    <property type="match status" value="1"/>
</dbReference>
<reference evidence="2 3" key="1">
    <citation type="submission" date="2021-01" db="EMBL/GenBank/DDBJ databases">
        <title>Genome public.</title>
        <authorList>
            <person name="Liu C."/>
            <person name="Sun Q."/>
        </authorList>
    </citation>
    <scope>NUCLEOTIDE SEQUENCE [LARGE SCALE GENOMIC DNA]</scope>
    <source>
        <strain evidence="2 3">YIM B02515</strain>
    </source>
</reference>
<organism evidence="2 3">
    <name type="scientific">Clostridium rhizosphaerae</name>
    <dbReference type="NCBI Taxonomy" id="2803861"/>
    <lineage>
        <taxon>Bacteria</taxon>
        <taxon>Bacillati</taxon>
        <taxon>Bacillota</taxon>
        <taxon>Clostridia</taxon>
        <taxon>Eubacteriales</taxon>
        <taxon>Clostridiaceae</taxon>
        <taxon>Clostridium</taxon>
    </lineage>
</organism>
<dbReference type="Gene3D" id="2.40.50.100">
    <property type="match status" value="1"/>
</dbReference>
<evidence type="ECO:0000313" key="2">
    <source>
        <dbReference type="EMBL" id="MBL4936771.1"/>
    </source>
</evidence>